<dbReference type="AlphaFoldDB" id="A0A0S4JSZ3"/>
<feature type="signal peptide" evidence="3">
    <location>
        <begin position="1"/>
        <end position="16"/>
    </location>
</feature>
<keyword evidence="3" id="KW-0732">Signal</keyword>
<dbReference type="InterPro" id="IPR025661">
    <property type="entry name" value="Pept_asp_AS"/>
</dbReference>
<dbReference type="SMART" id="SM00645">
    <property type="entry name" value="Pept_C1"/>
    <property type="match status" value="1"/>
</dbReference>
<dbReference type="InterPro" id="IPR038765">
    <property type="entry name" value="Papain-like_cys_pep_sf"/>
</dbReference>
<dbReference type="GO" id="GO:0006508">
    <property type="term" value="P:proteolysis"/>
    <property type="evidence" value="ECO:0007669"/>
    <property type="project" value="InterPro"/>
</dbReference>
<dbReference type="Proteomes" id="UP000051952">
    <property type="component" value="Unassembled WGS sequence"/>
</dbReference>
<evidence type="ECO:0000256" key="1">
    <source>
        <dbReference type="ARBA" id="ARBA00008455"/>
    </source>
</evidence>
<dbReference type="InterPro" id="IPR013201">
    <property type="entry name" value="Prot_inhib_I29"/>
</dbReference>
<dbReference type="Pfam" id="PF08246">
    <property type="entry name" value="Inhibitor_I29"/>
    <property type="match status" value="1"/>
</dbReference>
<dbReference type="OMA" id="DEMIPSW"/>
<evidence type="ECO:0000256" key="3">
    <source>
        <dbReference type="SAM" id="SignalP"/>
    </source>
</evidence>
<keyword evidence="2" id="KW-1015">Disulfide bond</keyword>
<evidence type="ECO:0000259" key="5">
    <source>
        <dbReference type="SMART" id="SM00848"/>
    </source>
</evidence>
<keyword evidence="7" id="KW-1185">Reference proteome</keyword>
<evidence type="ECO:0000313" key="7">
    <source>
        <dbReference type="Proteomes" id="UP000051952"/>
    </source>
</evidence>
<feature type="domain" description="Cathepsin propeptide inhibitor" evidence="5">
    <location>
        <begin position="29"/>
        <end position="85"/>
    </location>
</feature>
<dbReference type="SUPFAM" id="SSF54001">
    <property type="entry name" value="Cysteine proteinases"/>
    <property type="match status" value="1"/>
</dbReference>
<dbReference type="SMART" id="SM00848">
    <property type="entry name" value="Inhibitor_I29"/>
    <property type="match status" value="1"/>
</dbReference>
<name>A0A0S4JSZ3_BODSA</name>
<feature type="domain" description="Peptidase C1A papain C-terminal" evidence="4">
    <location>
        <begin position="117"/>
        <end position="340"/>
    </location>
</feature>
<dbReference type="InterPro" id="IPR039417">
    <property type="entry name" value="Peptidase_C1A_papain-like"/>
</dbReference>
<dbReference type="InterPro" id="IPR000668">
    <property type="entry name" value="Peptidase_C1A_C"/>
</dbReference>
<dbReference type="Gene3D" id="3.90.70.10">
    <property type="entry name" value="Cysteine proteinases"/>
    <property type="match status" value="1"/>
</dbReference>
<proteinExistence type="inferred from homology"/>
<dbReference type="PROSITE" id="PS00139">
    <property type="entry name" value="THIOL_PROTEASE_CYS"/>
    <property type="match status" value="1"/>
</dbReference>
<dbReference type="OrthoDB" id="10259130at2759"/>
<dbReference type="CDD" id="cd02248">
    <property type="entry name" value="Peptidase_C1A"/>
    <property type="match status" value="1"/>
</dbReference>
<sequence length="369" mass="40074">MKAIIVAALLVASAVASHPRAHQLEGYTFEKYVADFGKKYNSAAEFARRKVLFNKKLVDVKAHNAAGLSWKKGINHMADWTEEEFKRLNGGRSRAMGHLADKSLQLPHVPKKTLAQLPPAVDYRNSIPSVLTAVKDQGMCGSCWAHGSTEQMETFWALATNELFVLSQQQVTACAPNPDQCGGTGGCMGSTAELAFQYVASAGLTQEWEYPYTAYNGTTGVCDGTSDPKIKLTGYVKLTSNSQDDVLNTLATVGPLAINVDASTWSDYESGIFSGCNYANNISIDHVVQLVGYGHDDDLNLDYWIVRNSWSPIYGESGFIRVLRQATPECGWDVDPQDGYGCQGGPAQLWVCGMCGLLGDTSYPVVNTN</sequence>
<dbReference type="VEuPathDB" id="TriTrypDB:BSAL_45780"/>
<accession>A0A0S4JSZ3</accession>
<feature type="chain" id="PRO_5018678737" evidence="3">
    <location>
        <begin position="17"/>
        <end position="369"/>
    </location>
</feature>
<dbReference type="InterPro" id="IPR013128">
    <property type="entry name" value="Peptidase_C1A"/>
</dbReference>
<dbReference type="GO" id="GO:0008234">
    <property type="term" value="F:cysteine-type peptidase activity"/>
    <property type="evidence" value="ECO:0007669"/>
    <property type="project" value="InterPro"/>
</dbReference>
<organism evidence="6 7">
    <name type="scientific">Bodo saltans</name>
    <name type="common">Flagellated protozoan</name>
    <dbReference type="NCBI Taxonomy" id="75058"/>
    <lineage>
        <taxon>Eukaryota</taxon>
        <taxon>Discoba</taxon>
        <taxon>Euglenozoa</taxon>
        <taxon>Kinetoplastea</taxon>
        <taxon>Metakinetoplastina</taxon>
        <taxon>Eubodonida</taxon>
        <taxon>Bodonidae</taxon>
        <taxon>Bodo</taxon>
    </lineage>
</organism>
<reference evidence="7" key="1">
    <citation type="submission" date="2015-09" db="EMBL/GenBank/DDBJ databases">
        <authorList>
            <consortium name="Pathogen Informatics"/>
        </authorList>
    </citation>
    <scope>NUCLEOTIDE SEQUENCE [LARGE SCALE GENOMIC DNA]</scope>
    <source>
        <strain evidence="7">Lake Konstanz</strain>
    </source>
</reference>
<evidence type="ECO:0000259" key="4">
    <source>
        <dbReference type="SMART" id="SM00645"/>
    </source>
</evidence>
<dbReference type="PRINTS" id="PR00705">
    <property type="entry name" value="PAPAIN"/>
</dbReference>
<dbReference type="InterPro" id="IPR000169">
    <property type="entry name" value="Pept_cys_AS"/>
</dbReference>
<evidence type="ECO:0000313" key="6">
    <source>
        <dbReference type="EMBL" id="CUG93941.1"/>
    </source>
</evidence>
<dbReference type="PROSITE" id="PS00640">
    <property type="entry name" value="THIOL_PROTEASE_ASN"/>
    <property type="match status" value="1"/>
</dbReference>
<protein>
    <submittedName>
        <fullName evidence="6">Cysteine proteinase, putative</fullName>
    </submittedName>
</protein>
<comment type="similarity">
    <text evidence="1">Belongs to the peptidase C1 family.</text>
</comment>
<gene>
    <name evidence="6" type="ORF">BSAL_45780</name>
</gene>
<dbReference type="EMBL" id="CYKH01002210">
    <property type="protein sequence ID" value="CUG93941.1"/>
    <property type="molecule type" value="Genomic_DNA"/>
</dbReference>
<evidence type="ECO:0000256" key="2">
    <source>
        <dbReference type="ARBA" id="ARBA00023157"/>
    </source>
</evidence>
<dbReference type="PANTHER" id="PTHR12411">
    <property type="entry name" value="CYSTEINE PROTEASE FAMILY C1-RELATED"/>
    <property type="match status" value="1"/>
</dbReference>
<dbReference type="Pfam" id="PF00112">
    <property type="entry name" value="Peptidase_C1"/>
    <property type="match status" value="1"/>
</dbReference>